<sequence length="262" mass="27023">SYAFLEVFFDHGGGGGDEDAAATSDSAQDLAGGQAKGQGSGRNSMEPPARERTSEGDVGLTIDGDDQEGNKGEAGERKRKNVQISISDDDLAARGLISVSKSNENLSHLALPIKMQKSLSQEFTLNIGGIRKRPSATAASGWTTHYSPYPANTSMTDPSGAGVPAPTSGSAVAVCAISGGREVDTQLRPCGCMFMGAALKKRWAEAKGGDEGGEGKGQENQRGILGAKGGVMMCPNCGVKVESAVLAVEEQQGDEGEEPPSF</sequence>
<organism evidence="2 3">
    <name type="scientific">Triparma retinervis</name>
    <dbReference type="NCBI Taxonomy" id="2557542"/>
    <lineage>
        <taxon>Eukaryota</taxon>
        <taxon>Sar</taxon>
        <taxon>Stramenopiles</taxon>
        <taxon>Ochrophyta</taxon>
        <taxon>Bolidophyceae</taxon>
        <taxon>Parmales</taxon>
        <taxon>Triparmaceae</taxon>
        <taxon>Triparma</taxon>
    </lineage>
</organism>
<evidence type="ECO:0000256" key="1">
    <source>
        <dbReference type="SAM" id="MobiDB-lite"/>
    </source>
</evidence>
<feature type="region of interest" description="Disordered" evidence="1">
    <location>
        <begin position="13"/>
        <end position="81"/>
    </location>
</feature>
<protein>
    <submittedName>
        <fullName evidence="2">Uncharacterized protein</fullName>
    </submittedName>
</protein>
<feature type="non-terminal residue" evidence="2">
    <location>
        <position position="1"/>
    </location>
</feature>
<proteinExistence type="predicted"/>
<dbReference type="AlphaFoldDB" id="A0A9W7DWJ6"/>
<reference evidence="2" key="1">
    <citation type="submission" date="2022-07" db="EMBL/GenBank/DDBJ databases">
        <title>Genome analysis of Parmales, a sister group of diatoms, reveals the evolutionary specialization of diatoms from phago-mixotrophs to photoautotrophs.</title>
        <authorList>
            <person name="Ban H."/>
            <person name="Sato S."/>
            <person name="Yoshikawa S."/>
            <person name="Kazumasa Y."/>
            <person name="Nakamura Y."/>
            <person name="Ichinomiya M."/>
            <person name="Saitoh K."/>
            <person name="Sato N."/>
            <person name="Blanc-Mathieu R."/>
            <person name="Endo H."/>
            <person name="Kuwata A."/>
            <person name="Ogata H."/>
        </authorList>
    </citation>
    <scope>NUCLEOTIDE SEQUENCE</scope>
</reference>
<name>A0A9W7DWJ6_9STRA</name>
<keyword evidence="3" id="KW-1185">Reference proteome</keyword>
<dbReference type="Proteomes" id="UP001165082">
    <property type="component" value="Unassembled WGS sequence"/>
</dbReference>
<gene>
    <name evidence="2" type="ORF">TrRE_jg12133</name>
</gene>
<dbReference type="EMBL" id="BRXZ01002235">
    <property type="protein sequence ID" value="GMH57677.1"/>
    <property type="molecule type" value="Genomic_DNA"/>
</dbReference>
<feature type="compositionally biased region" description="Low complexity" evidence="1">
    <location>
        <begin position="21"/>
        <end position="31"/>
    </location>
</feature>
<accession>A0A9W7DWJ6</accession>
<evidence type="ECO:0000313" key="2">
    <source>
        <dbReference type="EMBL" id="GMH57677.1"/>
    </source>
</evidence>
<dbReference type="OrthoDB" id="10056939at2759"/>
<comment type="caution">
    <text evidence="2">The sequence shown here is derived from an EMBL/GenBank/DDBJ whole genome shotgun (WGS) entry which is preliminary data.</text>
</comment>
<evidence type="ECO:0000313" key="3">
    <source>
        <dbReference type="Proteomes" id="UP001165082"/>
    </source>
</evidence>